<dbReference type="EMBL" id="OOIN01000012">
    <property type="protein sequence ID" value="SPO25929.1"/>
    <property type="molecule type" value="Genomic_DNA"/>
</dbReference>
<dbReference type="OrthoDB" id="2553016at2759"/>
<accession>A0A5C3E9P9</accession>
<sequence length="87" mass="9776">MQHCKKGDRVYFTIGTNQEEGVVESVDYRDDGVAMATIRYELKSNGEISHIHRNVEKLEPVVRLTATSAGKRARAAPGSSLERRQFL</sequence>
<dbReference type="Proteomes" id="UP000324022">
    <property type="component" value="Unassembled WGS sequence"/>
</dbReference>
<name>A0A5C3E9P9_9BASI</name>
<evidence type="ECO:0008006" key="4">
    <source>
        <dbReference type="Google" id="ProtNLM"/>
    </source>
</evidence>
<dbReference type="AlphaFoldDB" id="A0A5C3E9P9"/>
<evidence type="ECO:0000313" key="2">
    <source>
        <dbReference type="EMBL" id="SPO25929.1"/>
    </source>
</evidence>
<protein>
    <recommendedName>
        <fullName evidence="4">Hypervirulence associated protein TUDOR domain-containing protein</fullName>
    </recommendedName>
</protein>
<reference evidence="2 3" key="1">
    <citation type="submission" date="2018-03" db="EMBL/GenBank/DDBJ databases">
        <authorList>
            <person name="Guldener U."/>
        </authorList>
    </citation>
    <scope>NUCLEOTIDE SEQUENCE [LARGE SCALE GENOMIC DNA]</scope>
    <source>
        <strain evidence="2 3">NBRC100155</strain>
    </source>
</reference>
<evidence type="ECO:0000313" key="3">
    <source>
        <dbReference type="Proteomes" id="UP000324022"/>
    </source>
</evidence>
<organism evidence="2 3">
    <name type="scientific">Ustilago trichophora</name>
    <dbReference type="NCBI Taxonomy" id="86804"/>
    <lineage>
        <taxon>Eukaryota</taxon>
        <taxon>Fungi</taxon>
        <taxon>Dikarya</taxon>
        <taxon>Basidiomycota</taxon>
        <taxon>Ustilaginomycotina</taxon>
        <taxon>Ustilaginomycetes</taxon>
        <taxon>Ustilaginales</taxon>
        <taxon>Ustilaginaceae</taxon>
        <taxon>Ustilago</taxon>
    </lineage>
</organism>
<proteinExistence type="predicted"/>
<feature type="region of interest" description="Disordered" evidence="1">
    <location>
        <begin position="67"/>
        <end position="87"/>
    </location>
</feature>
<keyword evidence="3" id="KW-1185">Reference proteome</keyword>
<gene>
    <name evidence="2" type="ORF">UTRI_03294</name>
</gene>
<evidence type="ECO:0000256" key="1">
    <source>
        <dbReference type="SAM" id="MobiDB-lite"/>
    </source>
</evidence>